<keyword evidence="3" id="KW-1185">Reference proteome</keyword>
<feature type="region of interest" description="Disordered" evidence="1">
    <location>
        <begin position="33"/>
        <end position="88"/>
    </location>
</feature>
<feature type="compositionally biased region" description="Basic and acidic residues" evidence="1">
    <location>
        <begin position="52"/>
        <end position="62"/>
    </location>
</feature>
<proteinExistence type="predicted"/>
<accession>A0AA38HXX2</accession>
<gene>
    <name evidence="2" type="ORF">Zmor_026872</name>
</gene>
<comment type="caution">
    <text evidence="2">The sequence shown here is derived from an EMBL/GenBank/DDBJ whole genome shotgun (WGS) entry which is preliminary data.</text>
</comment>
<evidence type="ECO:0000313" key="2">
    <source>
        <dbReference type="EMBL" id="KAJ3644202.1"/>
    </source>
</evidence>
<evidence type="ECO:0000313" key="3">
    <source>
        <dbReference type="Proteomes" id="UP001168821"/>
    </source>
</evidence>
<reference evidence="2" key="1">
    <citation type="journal article" date="2023" name="G3 (Bethesda)">
        <title>Whole genome assemblies of Zophobas morio and Tenebrio molitor.</title>
        <authorList>
            <person name="Kaur S."/>
            <person name="Stinson S.A."/>
            <person name="diCenzo G.C."/>
        </authorList>
    </citation>
    <scope>NUCLEOTIDE SEQUENCE</scope>
    <source>
        <strain evidence="2">QUZm001</strain>
    </source>
</reference>
<dbReference type="EMBL" id="JALNTZ010000008">
    <property type="protein sequence ID" value="KAJ3644202.1"/>
    <property type="molecule type" value="Genomic_DNA"/>
</dbReference>
<evidence type="ECO:0000256" key="1">
    <source>
        <dbReference type="SAM" id="MobiDB-lite"/>
    </source>
</evidence>
<dbReference type="AlphaFoldDB" id="A0AA38HXX2"/>
<protein>
    <submittedName>
        <fullName evidence="2">Uncharacterized protein</fullName>
    </submittedName>
</protein>
<sequence length="110" mass="11866">MMPMRYSAFNKSSATTGSGSMMAAVMVTAATCDQKQQIQKHVPPIEKDEEVSESKAKPEMKDSSTQTTPHPSNNMLNSSEGHLPKINNNCNVGNGPITLIPGTQIKDFSL</sequence>
<feature type="compositionally biased region" description="Polar residues" evidence="1">
    <location>
        <begin position="63"/>
        <end position="88"/>
    </location>
</feature>
<dbReference type="Proteomes" id="UP001168821">
    <property type="component" value="Unassembled WGS sequence"/>
</dbReference>
<organism evidence="2 3">
    <name type="scientific">Zophobas morio</name>
    <dbReference type="NCBI Taxonomy" id="2755281"/>
    <lineage>
        <taxon>Eukaryota</taxon>
        <taxon>Metazoa</taxon>
        <taxon>Ecdysozoa</taxon>
        <taxon>Arthropoda</taxon>
        <taxon>Hexapoda</taxon>
        <taxon>Insecta</taxon>
        <taxon>Pterygota</taxon>
        <taxon>Neoptera</taxon>
        <taxon>Endopterygota</taxon>
        <taxon>Coleoptera</taxon>
        <taxon>Polyphaga</taxon>
        <taxon>Cucujiformia</taxon>
        <taxon>Tenebrionidae</taxon>
        <taxon>Zophobas</taxon>
    </lineage>
</organism>
<name>A0AA38HXX2_9CUCU</name>